<dbReference type="EMBL" id="SHKL01000001">
    <property type="protein sequence ID" value="RZT83667.1"/>
    <property type="molecule type" value="Genomic_DNA"/>
</dbReference>
<dbReference type="CDD" id="cd04301">
    <property type="entry name" value="NAT_SF"/>
    <property type="match status" value="1"/>
</dbReference>
<reference evidence="4 5" key="1">
    <citation type="submission" date="2019-02" db="EMBL/GenBank/DDBJ databases">
        <title>Sequencing the genomes of 1000 actinobacteria strains.</title>
        <authorList>
            <person name="Klenk H.-P."/>
        </authorList>
    </citation>
    <scope>NUCLEOTIDE SEQUENCE [LARGE SCALE GENOMIC DNA]</scope>
    <source>
        <strain evidence="4 5">DSM 45779</strain>
    </source>
</reference>
<dbReference type="InterPro" id="IPR016181">
    <property type="entry name" value="Acyl_CoA_acyltransferase"/>
</dbReference>
<keyword evidence="1 4" id="KW-0808">Transferase</keyword>
<dbReference type="PANTHER" id="PTHR43800">
    <property type="entry name" value="PEPTIDYL-LYSINE N-ACETYLTRANSFERASE YJAB"/>
    <property type="match status" value="1"/>
</dbReference>
<dbReference type="SUPFAM" id="SSF55729">
    <property type="entry name" value="Acyl-CoA N-acyltransferases (Nat)"/>
    <property type="match status" value="1"/>
</dbReference>
<evidence type="ECO:0000256" key="1">
    <source>
        <dbReference type="ARBA" id="ARBA00022679"/>
    </source>
</evidence>
<dbReference type="GO" id="GO:0016747">
    <property type="term" value="F:acyltransferase activity, transferring groups other than amino-acyl groups"/>
    <property type="evidence" value="ECO:0007669"/>
    <property type="project" value="InterPro"/>
</dbReference>
<dbReference type="PROSITE" id="PS51186">
    <property type="entry name" value="GNAT"/>
    <property type="match status" value="1"/>
</dbReference>
<dbReference type="AlphaFoldDB" id="A0A4Q7UPI6"/>
<keyword evidence="5" id="KW-1185">Reference proteome</keyword>
<accession>A0A4Q7UPI6</accession>
<evidence type="ECO:0000256" key="2">
    <source>
        <dbReference type="ARBA" id="ARBA00023315"/>
    </source>
</evidence>
<evidence type="ECO:0000259" key="3">
    <source>
        <dbReference type="PROSITE" id="PS51186"/>
    </source>
</evidence>
<sequence>MIGRMRDVPVRRPATADDHAVLLRIWRRAVEATHDFLGADVVDLLQDQVRDDALPALDVTVAEIDGEPVGWIGMDGSHVEALFVDPAVHGRGVGTALLEGAAASHMNVTLDVNEQNPSARAFYLARGFIPTGRSPVDADGREFPLIHMRRDRRQAQRR</sequence>
<name>A0A4Q7UPI6_PSEST</name>
<dbReference type="PANTHER" id="PTHR43800:SF1">
    <property type="entry name" value="PEPTIDYL-LYSINE N-ACETYLTRANSFERASE YJAB"/>
    <property type="match status" value="1"/>
</dbReference>
<dbReference type="Pfam" id="PF13673">
    <property type="entry name" value="Acetyltransf_10"/>
    <property type="match status" value="1"/>
</dbReference>
<gene>
    <name evidence="4" type="ORF">EV383_0479</name>
</gene>
<keyword evidence="2" id="KW-0012">Acyltransferase</keyword>
<comment type="caution">
    <text evidence="4">The sequence shown here is derived from an EMBL/GenBank/DDBJ whole genome shotgun (WGS) entry which is preliminary data.</text>
</comment>
<proteinExistence type="predicted"/>
<feature type="domain" description="N-acetyltransferase" evidence="3">
    <location>
        <begin position="9"/>
        <end position="153"/>
    </location>
</feature>
<evidence type="ECO:0000313" key="5">
    <source>
        <dbReference type="Proteomes" id="UP000291591"/>
    </source>
</evidence>
<protein>
    <submittedName>
        <fullName evidence="4">Putative acetyltransferase</fullName>
    </submittedName>
</protein>
<evidence type="ECO:0000313" key="4">
    <source>
        <dbReference type="EMBL" id="RZT83667.1"/>
    </source>
</evidence>
<organism evidence="4 5">
    <name type="scientific">Pseudonocardia sediminis</name>
    <dbReference type="NCBI Taxonomy" id="1397368"/>
    <lineage>
        <taxon>Bacteria</taxon>
        <taxon>Bacillati</taxon>
        <taxon>Actinomycetota</taxon>
        <taxon>Actinomycetes</taxon>
        <taxon>Pseudonocardiales</taxon>
        <taxon>Pseudonocardiaceae</taxon>
        <taxon>Pseudonocardia</taxon>
    </lineage>
</organism>
<dbReference type="Proteomes" id="UP000291591">
    <property type="component" value="Unassembled WGS sequence"/>
</dbReference>
<dbReference type="InterPro" id="IPR000182">
    <property type="entry name" value="GNAT_dom"/>
</dbReference>
<dbReference type="Gene3D" id="3.40.630.30">
    <property type="match status" value="1"/>
</dbReference>